<dbReference type="OrthoDB" id="250654at2759"/>
<evidence type="ECO:0000313" key="4">
    <source>
        <dbReference type="Proteomes" id="UP000243579"/>
    </source>
</evidence>
<evidence type="ECO:0000313" key="3">
    <source>
        <dbReference type="EMBL" id="OQR99432.1"/>
    </source>
</evidence>
<protein>
    <submittedName>
        <fullName evidence="3">Uncharacterized protein</fullName>
    </submittedName>
</protein>
<comment type="caution">
    <text evidence="3">The sequence shown here is derived from an EMBL/GenBank/DDBJ whole genome shotgun (WGS) entry which is preliminary data.</text>
</comment>
<dbReference type="PANTHER" id="PTHR41747:SF1">
    <property type="entry name" value="CHROMOSOME UNDETERMINED SCAFFOLD_128, WHOLE GENOME SHOTGUN SEQUENCE"/>
    <property type="match status" value="1"/>
</dbReference>
<keyword evidence="4" id="KW-1185">Reference proteome</keyword>
<proteinExistence type="predicted"/>
<evidence type="ECO:0000256" key="1">
    <source>
        <dbReference type="SAM" id="Coils"/>
    </source>
</evidence>
<reference evidence="3 4" key="1">
    <citation type="journal article" date="2014" name="Genome Biol. Evol.">
        <title>The secreted proteins of Achlya hypogyna and Thraustotheca clavata identify the ancestral oomycete secretome and reveal gene acquisitions by horizontal gene transfer.</title>
        <authorList>
            <person name="Misner I."/>
            <person name="Blouin N."/>
            <person name="Leonard G."/>
            <person name="Richards T.A."/>
            <person name="Lane C.E."/>
        </authorList>
    </citation>
    <scope>NUCLEOTIDE SEQUENCE [LARGE SCALE GENOMIC DNA]</scope>
    <source>
        <strain evidence="3 4">ATCC 48635</strain>
    </source>
</reference>
<gene>
    <name evidence="3" type="ORF">ACHHYP_06165</name>
</gene>
<evidence type="ECO:0000256" key="2">
    <source>
        <dbReference type="SAM" id="MobiDB-lite"/>
    </source>
</evidence>
<dbReference type="Proteomes" id="UP000243579">
    <property type="component" value="Unassembled WGS sequence"/>
</dbReference>
<accession>A0A1V9ZN73</accession>
<sequence length="314" mass="35476">MEGASVNIGNYKGVMLCNRPFNSVGAVQKEVAHDSSKKAPFLGGVQPVPVGTNVPIFNEPPHAVKRDKKNTALSKHKKWLHDLQKERDRLEEALSEDQAEKDARRERFSKREAELRAQIRQRPQDDDKAVLARPAWALTKDKAECKQDQQEEEDVDQLLDFANNLDIDNFMDDVELKAQVAQVDEQMAQLQKLVSQEEADEKKGEIREVLAQESLERQFLSAAMLARLDAKGRDEDEDDAKSVASTVLSECKSIRSVHSTRSVLALTKRAEHKLSSLDPIPEPHVVRHDEEAGTRLQNKHLTSNLPYMHRNPAV</sequence>
<organism evidence="3 4">
    <name type="scientific">Achlya hypogyna</name>
    <name type="common">Oomycete</name>
    <name type="synonym">Protoachlya hypogyna</name>
    <dbReference type="NCBI Taxonomy" id="1202772"/>
    <lineage>
        <taxon>Eukaryota</taxon>
        <taxon>Sar</taxon>
        <taxon>Stramenopiles</taxon>
        <taxon>Oomycota</taxon>
        <taxon>Saprolegniomycetes</taxon>
        <taxon>Saprolegniales</taxon>
        <taxon>Achlyaceae</taxon>
        <taxon>Achlya</taxon>
    </lineage>
</organism>
<dbReference type="AlphaFoldDB" id="A0A1V9ZN73"/>
<dbReference type="PANTHER" id="PTHR41747">
    <property type="entry name" value="CHROMOSOME UNDETERMINED SCAFFOLD_128, WHOLE GENOME SHOTGUN SEQUENCE"/>
    <property type="match status" value="1"/>
</dbReference>
<name>A0A1V9ZN73_ACHHY</name>
<dbReference type="EMBL" id="JNBR01000063">
    <property type="protein sequence ID" value="OQR99432.1"/>
    <property type="molecule type" value="Genomic_DNA"/>
</dbReference>
<feature type="region of interest" description="Disordered" evidence="2">
    <location>
        <begin position="289"/>
        <end position="314"/>
    </location>
</feature>
<feature type="region of interest" description="Disordered" evidence="2">
    <location>
        <begin position="90"/>
        <end position="109"/>
    </location>
</feature>
<feature type="coiled-coil region" evidence="1">
    <location>
        <begin position="173"/>
        <end position="200"/>
    </location>
</feature>
<keyword evidence="1" id="KW-0175">Coiled coil</keyword>
<feature type="compositionally biased region" description="Polar residues" evidence="2">
    <location>
        <begin position="295"/>
        <end position="305"/>
    </location>
</feature>